<sequence>MYGANNSIISNTLSLWVILERSLDAELLYQASEFAATFRLGDTQQTSVSEQDTVG</sequence>
<protein>
    <submittedName>
        <fullName evidence="1">Uncharacterized protein</fullName>
    </submittedName>
</protein>
<gene>
    <name evidence="1" type="primary">ORF87080</name>
</gene>
<evidence type="ECO:0000313" key="1">
    <source>
        <dbReference type="EMBL" id="CEK73519.1"/>
    </source>
</evidence>
<organism evidence="1">
    <name type="scientific">Arion vulgaris</name>
    <dbReference type="NCBI Taxonomy" id="1028688"/>
    <lineage>
        <taxon>Eukaryota</taxon>
        <taxon>Metazoa</taxon>
        <taxon>Spiralia</taxon>
        <taxon>Lophotrochozoa</taxon>
        <taxon>Mollusca</taxon>
        <taxon>Gastropoda</taxon>
        <taxon>Heterobranchia</taxon>
        <taxon>Euthyneura</taxon>
        <taxon>Panpulmonata</taxon>
        <taxon>Eupulmonata</taxon>
        <taxon>Stylommatophora</taxon>
        <taxon>Helicina</taxon>
        <taxon>Arionoidea</taxon>
        <taxon>Arionidae</taxon>
        <taxon>Arion</taxon>
    </lineage>
</organism>
<accession>A0A0B6ZY22</accession>
<dbReference type="EMBL" id="HACG01026654">
    <property type="protein sequence ID" value="CEK73519.1"/>
    <property type="molecule type" value="Transcribed_RNA"/>
</dbReference>
<dbReference type="AlphaFoldDB" id="A0A0B6ZY22"/>
<reference evidence="1" key="1">
    <citation type="submission" date="2014-12" db="EMBL/GenBank/DDBJ databases">
        <title>Insight into the proteome of Arion vulgaris.</title>
        <authorList>
            <person name="Aradska J."/>
            <person name="Bulat T."/>
            <person name="Smidak R."/>
            <person name="Sarate P."/>
            <person name="Gangsoo J."/>
            <person name="Sialana F."/>
            <person name="Bilban M."/>
            <person name="Lubec G."/>
        </authorList>
    </citation>
    <scope>NUCLEOTIDE SEQUENCE</scope>
    <source>
        <tissue evidence="1">Skin</tissue>
    </source>
</reference>
<name>A0A0B6ZY22_9EUPU</name>
<proteinExistence type="predicted"/>